<reference evidence="3" key="1">
    <citation type="journal article" date="2015" name="Nat. Genet.">
        <title>The genome and transcriptome of the zoonotic hookworm Ancylostoma ceylanicum identify infection-specific gene families.</title>
        <authorList>
            <person name="Schwarz E.M."/>
            <person name="Hu Y."/>
            <person name="Antoshechkin I."/>
            <person name="Miller M.M."/>
            <person name="Sternberg P.W."/>
            <person name="Aroian R.V."/>
        </authorList>
    </citation>
    <scope>NUCLEOTIDE SEQUENCE</scope>
    <source>
        <strain evidence="3">HY135</strain>
    </source>
</reference>
<evidence type="ECO:0000313" key="2">
    <source>
        <dbReference type="EMBL" id="EYC34207.1"/>
    </source>
</evidence>
<protein>
    <submittedName>
        <fullName evidence="2">Uncharacterized protein</fullName>
    </submittedName>
</protein>
<dbReference type="Proteomes" id="UP000024635">
    <property type="component" value="Unassembled WGS sequence"/>
</dbReference>
<proteinExistence type="predicted"/>
<name>A0A016W4I4_9BILA</name>
<organism evidence="2 3">
    <name type="scientific">Ancylostoma ceylanicum</name>
    <dbReference type="NCBI Taxonomy" id="53326"/>
    <lineage>
        <taxon>Eukaryota</taxon>
        <taxon>Metazoa</taxon>
        <taxon>Ecdysozoa</taxon>
        <taxon>Nematoda</taxon>
        <taxon>Chromadorea</taxon>
        <taxon>Rhabditida</taxon>
        <taxon>Rhabditina</taxon>
        <taxon>Rhabditomorpha</taxon>
        <taxon>Strongyloidea</taxon>
        <taxon>Ancylostomatidae</taxon>
        <taxon>Ancylostomatinae</taxon>
        <taxon>Ancylostoma</taxon>
    </lineage>
</organism>
<dbReference type="EMBL" id="JARK01001337">
    <property type="protein sequence ID" value="EYC34207.1"/>
    <property type="molecule type" value="Genomic_DNA"/>
</dbReference>
<dbReference type="AlphaFoldDB" id="A0A016W4I4"/>
<evidence type="ECO:0000256" key="1">
    <source>
        <dbReference type="SAM" id="MobiDB-lite"/>
    </source>
</evidence>
<feature type="region of interest" description="Disordered" evidence="1">
    <location>
        <begin position="15"/>
        <end position="48"/>
    </location>
</feature>
<accession>A0A016W4I4</accession>
<comment type="caution">
    <text evidence="2">The sequence shown here is derived from an EMBL/GenBank/DDBJ whole genome shotgun (WGS) entry which is preliminary data.</text>
</comment>
<sequence length="90" mass="9950">MITPSTPYIQGVATIRGQTERGKRTGRLPRAVDSTGPTAQFQTPPSPAATSLATSPLMIYLYVHSYIATHLRAYYRRNLYYSGVFSVPGR</sequence>
<evidence type="ECO:0000313" key="3">
    <source>
        <dbReference type="Proteomes" id="UP000024635"/>
    </source>
</evidence>
<keyword evidence="3" id="KW-1185">Reference proteome</keyword>
<feature type="compositionally biased region" description="Polar residues" evidence="1">
    <location>
        <begin position="35"/>
        <end position="48"/>
    </location>
</feature>
<gene>
    <name evidence="2" type="primary">Acey_s0001.g304</name>
    <name evidence="2" type="ORF">Y032_0001g304</name>
</gene>